<dbReference type="PANTHER" id="PTHR45786">
    <property type="entry name" value="DNA BINDING PROTEIN-LIKE"/>
    <property type="match status" value="1"/>
</dbReference>
<evidence type="ECO:0000259" key="2">
    <source>
        <dbReference type="PROSITE" id="PS50802"/>
    </source>
</evidence>
<organism evidence="3">
    <name type="scientific">Cacopsylla melanoneura</name>
    <dbReference type="NCBI Taxonomy" id="428564"/>
    <lineage>
        <taxon>Eukaryota</taxon>
        <taxon>Metazoa</taxon>
        <taxon>Ecdysozoa</taxon>
        <taxon>Arthropoda</taxon>
        <taxon>Hexapoda</taxon>
        <taxon>Insecta</taxon>
        <taxon>Pterygota</taxon>
        <taxon>Neoptera</taxon>
        <taxon>Paraneoptera</taxon>
        <taxon>Hemiptera</taxon>
        <taxon>Sternorrhyncha</taxon>
        <taxon>Psylloidea</taxon>
        <taxon>Psyllidae</taxon>
        <taxon>Psyllinae</taxon>
        <taxon>Cacopsylla</taxon>
    </lineage>
</organism>
<name>A0A8D9E6K2_9HEMI</name>
<accession>A0A8D9E6K2</accession>
<dbReference type="InterPro" id="IPR038765">
    <property type="entry name" value="Papain-like_cys_pep_sf"/>
</dbReference>
<dbReference type="Pfam" id="PF14214">
    <property type="entry name" value="Helitron_like_N"/>
    <property type="match status" value="1"/>
</dbReference>
<proteinExistence type="predicted"/>
<dbReference type="AlphaFoldDB" id="A0A8D9E6K2"/>
<dbReference type="InterPro" id="IPR003323">
    <property type="entry name" value="OTU_dom"/>
</dbReference>
<feature type="region of interest" description="Disordered" evidence="1">
    <location>
        <begin position="176"/>
        <end position="198"/>
    </location>
</feature>
<dbReference type="CDD" id="cd22757">
    <property type="entry name" value="OTU_P87_VP80-like"/>
    <property type="match status" value="1"/>
</dbReference>
<dbReference type="EMBL" id="HBUF01424626">
    <property type="protein sequence ID" value="CAG6741254.1"/>
    <property type="molecule type" value="Transcribed_RNA"/>
</dbReference>
<reference evidence="3" key="1">
    <citation type="submission" date="2021-05" db="EMBL/GenBank/DDBJ databases">
        <authorList>
            <person name="Alioto T."/>
            <person name="Alioto T."/>
            <person name="Gomez Garrido J."/>
        </authorList>
    </citation>
    <scope>NUCLEOTIDE SEQUENCE</scope>
</reference>
<evidence type="ECO:0000256" key="1">
    <source>
        <dbReference type="SAM" id="MobiDB-lite"/>
    </source>
</evidence>
<feature type="domain" description="OTU" evidence="2">
    <location>
        <begin position="13"/>
        <end position="142"/>
    </location>
</feature>
<sequence length="1153" mass="133403">MEFLNIEGALIPHQVINIRGDGACMFSSLSYLMYGEDNRAQEVRRQIVQYICRNWRRFKPFTMLESGDPYKTKAQYLESMMKHNTFGTTCELMAAGELYRYEFQVYRNGIMMITVGEASDGVKRLQFSGDLMRGHFNVLVPQVERVQASQETLNSLQGGDLMEVEVSHASRMVDNESISSTETVEQNVHHRGKKRRKRFTHNIRKKQLIEANTSYTKKKPDVNKKAVSKYQNKHSHDVQQANQNYNDVRRKERLKPWSQKSLSALDYNPEINYANDKIVCLGDLVTCQWCLAKKWKHESPGLCCCGGKVRLPPPRLLPEPLFSLLTNNHPESEHFLINLRKYNSCFQMTSFGAKEIREGNFMPTFKVQGQVYHRIGSLLPPPELQPAFLQIYFVGDDEKETDIRCQNFPATKPYLVRQLQTMLHQYNPYIREFKIALESTPIDVQFKVVIQANKKPADGHRGRFNAPVTNEVAVVIVGQEFDRRDIILHSRDASLKRVSETHRSYDALQYPLMFCFGEDGYAIDIPQRHPDTQAALNKTVSAASFYAYLIMERQNTENMLLLFRGLLNQFLVDMYAKIETERLNFIRCNQTSLRAENYVHLRDAVQQSDGDIGEIGKMVILPSSFTGGPRYMHERTQDAMTYVRIYGRPDLFITFTSSPKWHDIHKQLKDGQKPQDRHDLVARVFHLKLKQMMNLLTKGQVFGPTICYMYTCEWQKRGLPHSHILIWLFEKIRPHEIDHVISAEIPNVEDDPILHEVVTKNMIHGPCGTLNQNAPCMVDGICSKRYPRTLVAETITGNDGYPLYRRRSIADNGRSTIVKVNRQEIEVDNRWIVPYSPVLSKTFKAHINVESCHSVKSIKYICKYVTKGSDMAMIGISAGNSNDEIIQYQMGRYVSSNEAMWRIFSFPIHERYPAVIHLAVHLENGQRVYFTVQNAIQRVDQPPSTTLTSFFDLCETDEFAQTLLYSEVPRYYTWVQSSKKWQRRKQGHPVPGHPGVFSTDTIGRIYTVHPKNDECFYLRLLLVNVHGPKSFQDIRTVNGETYVTYRDACQRLELLENDSHWEHTLGDAVLSSSPHQIRTLFAIILSSCFPSNPEELWNKYKKDMADDILHRMRRSGNPDLQFSAEIYNEALILIEDLCLMMSNKVSRRKRRVN</sequence>
<dbReference type="SUPFAM" id="SSF54001">
    <property type="entry name" value="Cysteine proteinases"/>
    <property type="match status" value="1"/>
</dbReference>
<feature type="compositionally biased region" description="Polar residues" evidence="1">
    <location>
        <begin position="176"/>
        <end position="186"/>
    </location>
</feature>
<dbReference type="PROSITE" id="PS50802">
    <property type="entry name" value="OTU"/>
    <property type="match status" value="1"/>
</dbReference>
<feature type="compositionally biased region" description="Basic residues" evidence="1">
    <location>
        <begin position="189"/>
        <end position="198"/>
    </location>
</feature>
<dbReference type="InterPro" id="IPR025476">
    <property type="entry name" value="Helitron_helicase-like"/>
</dbReference>
<dbReference type="PANTHER" id="PTHR45786:SF74">
    <property type="entry name" value="ATP-DEPENDENT DNA HELICASE"/>
    <property type="match status" value="1"/>
</dbReference>
<protein>
    <recommendedName>
        <fullName evidence="2">OTU domain-containing protein</fullName>
    </recommendedName>
</protein>
<dbReference type="Gene3D" id="3.90.70.80">
    <property type="match status" value="1"/>
</dbReference>
<evidence type="ECO:0000313" key="3">
    <source>
        <dbReference type="EMBL" id="CAG6741254.1"/>
    </source>
</evidence>
<dbReference type="Pfam" id="PF02338">
    <property type="entry name" value="OTU"/>
    <property type="match status" value="1"/>
</dbReference>